<reference evidence="2" key="1">
    <citation type="journal article" date="2025" name="Aquaculture">
        <title>Assessment of the bioflocculant production and safety properties of Metabacillus hrfriensis sp. nov. based on phenotypic and whole-genome sequencing analysis.</title>
        <authorList>
            <person name="Zhang R."/>
            <person name="Zhao Z."/>
            <person name="Luo L."/>
            <person name="Wang S."/>
            <person name="Guo K."/>
            <person name="Xu W."/>
        </authorList>
    </citation>
    <scope>NUCLEOTIDE SEQUENCE [LARGE SCALE GENOMIC DNA]</scope>
    <source>
        <strain evidence="2">CT-WN-B3</strain>
    </source>
</reference>
<protein>
    <submittedName>
        <fullName evidence="1">Uncharacterized protein</fullName>
    </submittedName>
</protein>
<proteinExistence type="predicted"/>
<evidence type="ECO:0000313" key="2">
    <source>
        <dbReference type="Proteomes" id="UP001226091"/>
    </source>
</evidence>
<dbReference type="Proteomes" id="UP001226091">
    <property type="component" value="Chromosome"/>
</dbReference>
<name>A0ACD4RHB7_9BACI</name>
<organism evidence="1 2">
    <name type="scientific">Metabacillus hrfriensis</name>
    <dbReference type="NCBI Taxonomy" id="3048891"/>
    <lineage>
        <taxon>Bacteria</taxon>
        <taxon>Bacillati</taxon>
        <taxon>Bacillota</taxon>
        <taxon>Bacilli</taxon>
        <taxon>Bacillales</taxon>
        <taxon>Bacillaceae</taxon>
        <taxon>Metabacillus</taxon>
    </lineage>
</organism>
<evidence type="ECO:0000313" key="1">
    <source>
        <dbReference type="EMBL" id="WHZ59908.1"/>
    </source>
</evidence>
<accession>A0ACD4RHB7</accession>
<sequence>MITKVLAGKALFAFAAGSIKNYDYLEHSLIRYLFSEVAWFSAGIFNAVGARAD</sequence>
<dbReference type="EMBL" id="CP126116">
    <property type="protein sequence ID" value="WHZ59908.1"/>
    <property type="molecule type" value="Genomic_DNA"/>
</dbReference>
<keyword evidence="2" id="KW-1185">Reference proteome</keyword>
<gene>
    <name evidence="1" type="ORF">QLQ22_11450</name>
</gene>